<feature type="compositionally biased region" description="Gly residues" evidence="1">
    <location>
        <begin position="61"/>
        <end position="71"/>
    </location>
</feature>
<sequence>MARSNKQNRYRTRKDAGDQTRSQPGTPRPRGPRPLGRGAGCDRDTENIAEHLKHQIHHRNGGGGGRDGGGAGRKDKRGSLQQGSRKLRGENKSAASHKCGNCGECRRGKHRCPSRKAATGAVESEDAITFSDGVVCTRQPPAPCTNCEALHLHNQQLYESITDAMVEWTKEVGVDIDGDRHTTASVDTEEMEWQREHVFIIPADHRKVTDNELLGLENARLGRLLTKQSNGRFGKE</sequence>
<gene>
    <name evidence="2" type="ORF">PoMZ_09740</name>
</gene>
<feature type="compositionally biased region" description="Basic residues" evidence="1">
    <location>
        <begin position="1"/>
        <end position="12"/>
    </location>
</feature>
<evidence type="ECO:0000313" key="2">
    <source>
        <dbReference type="EMBL" id="QBZ54049.1"/>
    </source>
</evidence>
<proteinExistence type="predicted"/>
<dbReference type="EMBL" id="CP034204">
    <property type="protein sequence ID" value="QBZ54049.1"/>
    <property type="molecule type" value="Genomic_DNA"/>
</dbReference>
<organism evidence="2 3">
    <name type="scientific">Pyricularia oryzae</name>
    <name type="common">Rice blast fungus</name>
    <name type="synonym">Magnaporthe oryzae</name>
    <dbReference type="NCBI Taxonomy" id="318829"/>
    <lineage>
        <taxon>Eukaryota</taxon>
        <taxon>Fungi</taxon>
        <taxon>Dikarya</taxon>
        <taxon>Ascomycota</taxon>
        <taxon>Pezizomycotina</taxon>
        <taxon>Sordariomycetes</taxon>
        <taxon>Sordariomycetidae</taxon>
        <taxon>Magnaporthales</taxon>
        <taxon>Pyriculariaceae</taxon>
        <taxon>Pyricularia</taxon>
    </lineage>
</organism>
<evidence type="ECO:0000256" key="1">
    <source>
        <dbReference type="SAM" id="MobiDB-lite"/>
    </source>
</evidence>
<feature type="compositionally biased region" description="Basic and acidic residues" evidence="1">
    <location>
        <begin position="40"/>
        <end position="53"/>
    </location>
</feature>
<dbReference type="VEuPathDB" id="FungiDB:M_BR32_EuGene_00081601"/>
<feature type="region of interest" description="Disordered" evidence="1">
    <location>
        <begin position="1"/>
        <end position="100"/>
    </location>
</feature>
<accession>A0A4P7MVD0</accession>
<protein>
    <submittedName>
        <fullName evidence="2">Uncharacterized protein</fullName>
    </submittedName>
</protein>
<reference evidence="2 3" key="1">
    <citation type="journal article" date="2019" name="Mol. Biol. Evol.">
        <title>Blast fungal genomes show frequent chromosomal changes, gene gains and losses, and effector gene turnover.</title>
        <authorList>
            <person name="Gomez Luciano L.B."/>
            <person name="Jason Tsai I."/>
            <person name="Chuma I."/>
            <person name="Tosa Y."/>
            <person name="Chen Y.H."/>
            <person name="Li J.Y."/>
            <person name="Li M.Y."/>
            <person name="Jade Lu M.Y."/>
            <person name="Nakayashiki H."/>
            <person name="Li W.H."/>
        </authorList>
    </citation>
    <scope>NUCLEOTIDE SEQUENCE [LARGE SCALE GENOMIC DNA]</scope>
    <source>
        <strain evidence="2">MZ5-1-6</strain>
    </source>
</reference>
<dbReference type="Proteomes" id="UP000294847">
    <property type="component" value="Chromosome 1"/>
</dbReference>
<name>A0A4P7MVD0_PYROR</name>
<dbReference type="AlphaFoldDB" id="A0A4P7MVD0"/>
<evidence type="ECO:0000313" key="3">
    <source>
        <dbReference type="Proteomes" id="UP000294847"/>
    </source>
</evidence>